<name>A0A2G8SH60_9APHY</name>
<gene>
    <name evidence="2" type="ORF">GSI_04559</name>
</gene>
<keyword evidence="3" id="KW-1185">Reference proteome</keyword>
<accession>A0A2G8SH60</accession>
<dbReference type="AlphaFoldDB" id="A0A2G8SH60"/>
<evidence type="ECO:0000256" key="1">
    <source>
        <dbReference type="SAM" id="MobiDB-lite"/>
    </source>
</evidence>
<evidence type="ECO:0000313" key="2">
    <source>
        <dbReference type="EMBL" id="PIL33110.1"/>
    </source>
</evidence>
<comment type="caution">
    <text evidence="2">The sequence shown here is derived from an EMBL/GenBank/DDBJ whole genome shotgun (WGS) entry which is preliminary data.</text>
</comment>
<feature type="compositionally biased region" description="Polar residues" evidence="1">
    <location>
        <begin position="56"/>
        <end position="65"/>
    </location>
</feature>
<sequence>MHASTVPSCVVAPTSPPSGSTPGICGPGRGSTEDSSRIDLDDSRAFGPRPGVISAEGSSLGSRDC</sequence>
<evidence type="ECO:0000313" key="3">
    <source>
        <dbReference type="Proteomes" id="UP000230002"/>
    </source>
</evidence>
<dbReference type="Proteomes" id="UP000230002">
    <property type="component" value="Unassembled WGS sequence"/>
</dbReference>
<reference evidence="2 3" key="1">
    <citation type="journal article" date="2015" name="Sci. Rep.">
        <title>Chromosome-level genome map provides insights into diverse defense mechanisms in the medicinal fungus Ganoderma sinense.</title>
        <authorList>
            <person name="Zhu Y."/>
            <person name="Xu J."/>
            <person name="Sun C."/>
            <person name="Zhou S."/>
            <person name="Xu H."/>
            <person name="Nelson D.R."/>
            <person name="Qian J."/>
            <person name="Song J."/>
            <person name="Luo H."/>
            <person name="Xiang L."/>
            <person name="Li Y."/>
            <person name="Xu Z."/>
            <person name="Ji A."/>
            <person name="Wang L."/>
            <person name="Lu S."/>
            <person name="Hayward A."/>
            <person name="Sun W."/>
            <person name="Li X."/>
            <person name="Schwartz D.C."/>
            <person name="Wang Y."/>
            <person name="Chen S."/>
        </authorList>
    </citation>
    <scope>NUCLEOTIDE SEQUENCE [LARGE SCALE GENOMIC DNA]</scope>
    <source>
        <strain evidence="2 3">ZZ0214-1</strain>
    </source>
</reference>
<feature type="region of interest" description="Disordered" evidence="1">
    <location>
        <begin position="1"/>
        <end position="65"/>
    </location>
</feature>
<organism evidence="2 3">
    <name type="scientific">Ganoderma sinense ZZ0214-1</name>
    <dbReference type="NCBI Taxonomy" id="1077348"/>
    <lineage>
        <taxon>Eukaryota</taxon>
        <taxon>Fungi</taxon>
        <taxon>Dikarya</taxon>
        <taxon>Basidiomycota</taxon>
        <taxon>Agaricomycotina</taxon>
        <taxon>Agaricomycetes</taxon>
        <taxon>Polyporales</taxon>
        <taxon>Polyporaceae</taxon>
        <taxon>Ganoderma</taxon>
    </lineage>
</organism>
<proteinExistence type="predicted"/>
<feature type="compositionally biased region" description="Basic and acidic residues" evidence="1">
    <location>
        <begin position="31"/>
        <end position="44"/>
    </location>
</feature>
<dbReference type="EMBL" id="AYKW01000008">
    <property type="protein sequence ID" value="PIL33110.1"/>
    <property type="molecule type" value="Genomic_DNA"/>
</dbReference>
<protein>
    <submittedName>
        <fullName evidence="2">Uncharacterized protein</fullName>
    </submittedName>
</protein>